<feature type="signal peptide" evidence="1">
    <location>
        <begin position="1"/>
        <end position="19"/>
    </location>
</feature>
<dbReference type="RefSeq" id="WP_275107721.1">
    <property type="nucleotide sequence ID" value="NZ_JAKJSC010000001.1"/>
</dbReference>
<accession>A0ABT5VLS9</accession>
<organism evidence="2 3">
    <name type="scientific">Paralabilibaculum antarcticum</name>
    <dbReference type="NCBI Taxonomy" id="2912572"/>
    <lineage>
        <taxon>Bacteria</taxon>
        <taxon>Pseudomonadati</taxon>
        <taxon>Bacteroidota</taxon>
        <taxon>Bacteroidia</taxon>
        <taxon>Marinilabiliales</taxon>
        <taxon>Marinifilaceae</taxon>
        <taxon>Paralabilibaculum</taxon>
    </lineage>
</organism>
<feature type="chain" id="PRO_5046980658" description="Lipoprotein" evidence="1">
    <location>
        <begin position="20"/>
        <end position="244"/>
    </location>
</feature>
<comment type="caution">
    <text evidence="2">The sequence shown here is derived from an EMBL/GenBank/DDBJ whole genome shotgun (WGS) entry which is preliminary data.</text>
</comment>
<dbReference type="PROSITE" id="PS51257">
    <property type="entry name" value="PROKAR_LIPOPROTEIN"/>
    <property type="match status" value="1"/>
</dbReference>
<protein>
    <recommendedName>
        <fullName evidence="4">Lipoprotein</fullName>
    </recommendedName>
</protein>
<gene>
    <name evidence="2" type="ORF">L3049_00065</name>
</gene>
<dbReference type="EMBL" id="JAKJSC010000001">
    <property type="protein sequence ID" value="MDE5416379.1"/>
    <property type="molecule type" value="Genomic_DNA"/>
</dbReference>
<evidence type="ECO:0000313" key="3">
    <source>
        <dbReference type="Proteomes" id="UP001528920"/>
    </source>
</evidence>
<evidence type="ECO:0000256" key="1">
    <source>
        <dbReference type="SAM" id="SignalP"/>
    </source>
</evidence>
<evidence type="ECO:0008006" key="4">
    <source>
        <dbReference type="Google" id="ProtNLM"/>
    </source>
</evidence>
<reference evidence="2 3" key="1">
    <citation type="submission" date="2022-01" db="EMBL/GenBank/DDBJ databases">
        <title>Labilibaculum sp. nov, a marine bacterium isolated from Antarctica.</title>
        <authorList>
            <person name="Dai W."/>
        </authorList>
    </citation>
    <scope>NUCLEOTIDE SEQUENCE [LARGE SCALE GENOMIC DNA]</scope>
    <source>
        <strain evidence="2 3">DW002</strain>
    </source>
</reference>
<name>A0ABT5VLS9_9BACT</name>
<sequence>MKRHYLYILLFLVVSFSCAKDNKHSGYVDPNEELLESLTEVDGYDHTYNYDFKILQFREKVDFFKPISVSDALSSIPSEMRDKLNMLNAGSLPFIPAQQQANIVTSWNAFNKLEFQVQFSYLENPIGYKTDFKDFFIVSITQHAEDPFADEQVTLDMEENLPSSYEKLVLEEGHPLYYKPEFGTWPRMFDYYMYDEADNQMDKESTGSYQYYAWYDGLIYKIGFNMDISTTDHEALIRKVILGN</sequence>
<proteinExistence type="predicted"/>
<keyword evidence="1" id="KW-0732">Signal</keyword>
<evidence type="ECO:0000313" key="2">
    <source>
        <dbReference type="EMBL" id="MDE5416379.1"/>
    </source>
</evidence>
<keyword evidence="3" id="KW-1185">Reference proteome</keyword>
<dbReference type="Proteomes" id="UP001528920">
    <property type="component" value="Unassembled WGS sequence"/>
</dbReference>